<dbReference type="AlphaFoldDB" id="A0A0D2Q432"/>
<feature type="binding site" evidence="6">
    <location>
        <position position="280"/>
    </location>
    <ligand>
        <name>S-adenosyl-L-methionine</name>
        <dbReference type="ChEBI" id="CHEBI:59789"/>
    </ligand>
</feature>
<gene>
    <name evidence="9" type="ORF">HYPSUDRAFT_132872</name>
</gene>
<organism evidence="9 10">
    <name type="scientific">Hypholoma sublateritium (strain FD-334 SS-4)</name>
    <dbReference type="NCBI Taxonomy" id="945553"/>
    <lineage>
        <taxon>Eukaryota</taxon>
        <taxon>Fungi</taxon>
        <taxon>Dikarya</taxon>
        <taxon>Basidiomycota</taxon>
        <taxon>Agaricomycotina</taxon>
        <taxon>Agaricomycetes</taxon>
        <taxon>Agaricomycetidae</taxon>
        <taxon>Agaricales</taxon>
        <taxon>Agaricineae</taxon>
        <taxon>Strophariaceae</taxon>
        <taxon>Hypholoma</taxon>
    </lineage>
</organism>
<keyword evidence="3 6" id="KW-0949">S-adenosyl-L-methionine</keyword>
<comment type="similarity">
    <text evidence="6">Belongs to the class I-like SAM-binding methyltransferase superfamily. RsmB/NOP family.</text>
</comment>
<evidence type="ECO:0000256" key="4">
    <source>
        <dbReference type="ARBA" id="ARBA00022884"/>
    </source>
</evidence>
<feature type="domain" description="SAM-dependent MTase RsmB/NOP-type" evidence="8">
    <location>
        <begin position="127"/>
        <end position="442"/>
    </location>
</feature>
<evidence type="ECO:0000256" key="2">
    <source>
        <dbReference type="ARBA" id="ARBA00022679"/>
    </source>
</evidence>
<dbReference type="PROSITE" id="PS51686">
    <property type="entry name" value="SAM_MT_RSMB_NOP"/>
    <property type="match status" value="1"/>
</dbReference>
<keyword evidence="4 6" id="KW-0694">RNA-binding</keyword>
<evidence type="ECO:0000313" key="9">
    <source>
        <dbReference type="EMBL" id="KJA26375.1"/>
    </source>
</evidence>
<dbReference type="EMBL" id="KN817528">
    <property type="protein sequence ID" value="KJA26375.1"/>
    <property type="molecule type" value="Genomic_DNA"/>
</dbReference>
<dbReference type="PANTHER" id="PTHR22807:SF4">
    <property type="entry name" value="28S RRNA (CYTOSINE-C(5))-METHYLTRANSFERASE"/>
    <property type="match status" value="1"/>
</dbReference>
<dbReference type="OrthoDB" id="435282at2759"/>
<feature type="binding site" evidence="6">
    <location>
        <position position="300"/>
    </location>
    <ligand>
        <name>S-adenosyl-L-methionine</name>
        <dbReference type="ChEBI" id="CHEBI:59789"/>
    </ligand>
</feature>
<feature type="active site" description="Nucleophile" evidence="6">
    <location>
        <position position="366"/>
    </location>
</feature>
<evidence type="ECO:0000256" key="3">
    <source>
        <dbReference type="ARBA" id="ARBA00022691"/>
    </source>
</evidence>
<dbReference type="PANTHER" id="PTHR22807">
    <property type="entry name" value="NOP2 YEAST -RELATED NOL1/NOP2/FMU SUN DOMAIN-CONTAINING"/>
    <property type="match status" value="1"/>
</dbReference>
<dbReference type="GO" id="GO:0008173">
    <property type="term" value="F:RNA methyltransferase activity"/>
    <property type="evidence" value="ECO:0007669"/>
    <property type="project" value="InterPro"/>
</dbReference>
<evidence type="ECO:0000256" key="7">
    <source>
        <dbReference type="SAM" id="MobiDB-lite"/>
    </source>
</evidence>
<dbReference type="InterPro" id="IPR048889">
    <property type="entry name" value="NSUN5_RCM1_N"/>
</dbReference>
<dbReference type="PRINTS" id="PR02008">
    <property type="entry name" value="RCMTFAMILY"/>
</dbReference>
<feature type="region of interest" description="Disordered" evidence="7">
    <location>
        <begin position="448"/>
        <end position="478"/>
    </location>
</feature>
<keyword evidence="2 6" id="KW-0808">Transferase</keyword>
<dbReference type="Pfam" id="PF01189">
    <property type="entry name" value="Methyltr_RsmB-F"/>
    <property type="match status" value="1"/>
</dbReference>
<keyword evidence="10" id="KW-1185">Reference proteome</keyword>
<evidence type="ECO:0000256" key="1">
    <source>
        <dbReference type="ARBA" id="ARBA00022603"/>
    </source>
</evidence>
<dbReference type="InterPro" id="IPR049561">
    <property type="entry name" value="NSUN5_7_fdxn-like"/>
</dbReference>
<feature type="compositionally biased region" description="Basic and acidic residues" evidence="7">
    <location>
        <begin position="449"/>
        <end position="462"/>
    </location>
</feature>
<dbReference type="InterPro" id="IPR001678">
    <property type="entry name" value="MeTrfase_RsmB-F_NOP2_dom"/>
</dbReference>
<feature type="binding site" evidence="6">
    <location>
        <position position="253"/>
    </location>
    <ligand>
        <name>S-adenosyl-L-methionine</name>
        <dbReference type="ChEBI" id="CHEBI:59789"/>
    </ligand>
</feature>
<dbReference type="GO" id="GO:0003723">
    <property type="term" value="F:RNA binding"/>
    <property type="evidence" value="ECO:0007669"/>
    <property type="project" value="UniProtKB-UniRule"/>
</dbReference>
<dbReference type="STRING" id="945553.A0A0D2Q432"/>
<dbReference type="InterPro" id="IPR023267">
    <property type="entry name" value="RCMT"/>
</dbReference>
<evidence type="ECO:0000313" key="10">
    <source>
        <dbReference type="Proteomes" id="UP000054270"/>
    </source>
</evidence>
<sequence>MNFYFEAAKTLDQIDSKQGSIKGIIATLPEKDRKRTAALVIETLKFKSVLREVIEKASLMKEERKLSSSSANLVLALVHDLLLARGIQAGDGPLKQAVLRHKTRLHGEFQKIKIKRGATSNLQLAHNGDERAALIPRYVRVNTVKGTLEQAIDSLVSRGFVLSDPFSSRKGFCKDAHVPNLLLFSPSISFQDDPLYTSGKIILQDKASCFPAVVLSPPSINTSVVIDATAAPGNKTSHLSALMNNKGKLYAFERDKKRFQTLKMMLAKAGCSNTSPINADFLTTDPSDPQFSPVTHILLDPSCSGSGIVNRLDHLLEPGMFSLGTNAEDDSPKDDDRLDKLAGFQLMMIKHAMRFPNVQRIVYSTCSIHATENERVVGNALKSEEASNGSFELAPQSEVLPAWPRRGYSAELDSPGDAASLVRCLPGEDATNGFFVSCFVRVLPNATTKRKEVEESPEEVHSKPNKKKRRKVNKTTRT</sequence>
<evidence type="ECO:0000256" key="6">
    <source>
        <dbReference type="PROSITE-ProRule" id="PRU01023"/>
    </source>
</evidence>
<dbReference type="Gene3D" id="3.40.50.150">
    <property type="entry name" value="Vaccinia Virus protein VP39"/>
    <property type="match status" value="1"/>
</dbReference>
<dbReference type="Pfam" id="PF21153">
    <property type="entry name" value="NSUN5_N"/>
    <property type="match status" value="1"/>
</dbReference>
<dbReference type="Gene3D" id="3.30.70.1170">
    <property type="entry name" value="Sun protein, domain 3"/>
    <property type="match status" value="1"/>
</dbReference>
<dbReference type="GO" id="GO:0005730">
    <property type="term" value="C:nucleolus"/>
    <property type="evidence" value="ECO:0007669"/>
    <property type="project" value="TreeGrafter"/>
</dbReference>
<dbReference type="GO" id="GO:0070475">
    <property type="term" value="P:rRNA base methylation"/>
    <property type="evidence" value="ECO:0007669"/>
    <property type="project" value="TreeGrafter"/>
</dbReference>
<reference evidence="10" key="1">
    <citation type="submission" date="2014-04" db="EMBL/GenBank/DDBJ databases">
        <title>Evolutionary Origins and Diversification of the Mycorrhizal Mutualists.</title>
        <authorList>
            <consortium name="DOE Joint Genome Institute"/>
            <consortium name="Mycorrhizal Genomics Consortium"/>
            <person name="Kohler A."/>
            <person name="Kuo A."/>
            <person name="Nagy L.G."/>
            <person name="Floudas D."/>
            <person name="Copeland A."/>
            <person name="Barry K.W."/>
            <person name="Cichocki N."/>
            <person name="Veneault-Fourrey C."/>
            <person name="LaButti K."/>
            <person name="Lindquist E.A."/>
            <person name="Lipzen A."/>
            <person name="Lundell T."/>
            <person name="Morin E."/>
            <person name="Murat C."/>
            <person name="Riley R."/>
            <person name="Ohm R."/>
            <person name="Sun H."/>
            <person name="Tunlid A."/>
            <person name="Henrissat B."/>
            <person name="Grigoriev I.V."/>
            <person name="Hibbett D.S."/>
            <person name="Martin F."/>
        </authorList>
    </citation>
    <scope>NUCLEOTIDE SEQUENCE [LARGE SCALE GENOMIC DNA]</scope>
    <source>
        <strain evidence="10">FD-334 SS-4</strain>
    </source>
</reference>
<dbReference type="OMA" id="SFKSRIY"/>
<comment type="caution">
    <text evidence="6">Lacks conserved residue(s) required for the propagation of feature annotation.</text>
</comment>
<protein>
    <recommendedName>
        <fullName evidence="8">SAM-dependent MTase RsmB/NOP-type domain-containing protein</fullName>
    </recommendedName>
</protein>
<evidence type="ECO:0000259" key="8">
    <source>
        <dbReference type="PROSITE" id="PS51686"/>
    </source>
</evidence>
<comment type="catalytic activity">
    <reaction evidence="5">
        <text>a cytidine in 25S rRNA + S-adenosyl-L-methionine = a 5-methylcytidine in 25S rRNA + S-adenosyl-L-homocysteine + H(+)</text>
        <dbReference type="Rhea" id="RHEA:47780"/>
        <dbReference type="Rhea" id="RHEA-COMP:11911"/>
        <dbReference type="Rhea" id="RHEA-COMP:11912"/>
        <dbReference type="ChEBI" id="CHEBI:15378"/>
        <dbReference type="ChEBI" id="CHEBI:57856"/>
        <dbReference type="ChEBI" id="CHEBI:59789"/>
        <dbReference type="ChEBI" id="CHEBI:74483"/>
        <dbReference type="ChEBI" id="CHEBI:82748"/>
    </reaction>
</comment>
<dbReference type="InterPro" id="IPR029063">
    <property type="entry name" value="SAM-dependent_MTases_sf"/>
</dbReference>
<accession>A0A0D2Q432</accession>
<dbReference type="SUPFAM" id="SSF53335">
    <property type="entry name" value="S-adenosyl-L-methionine-dependent methyltransferases"/>
    <property type="match status" value="1"/>
</dbReference>
<dbReference type="Proteomes" id="UP000054270">
    <property type="component" value="Unassembled WGS sequence"/>
</dbReference>
<dbReference type="InterPro" id="IPR049560">
    <property type="entry name" value="MeTrfase_RsmB-F_NOP2_cat"/>
</dbReference>
<evidence type="ECO:0000256" key="5">
    <source>
        <dbReference type="ARBA" id="ARBA00053002"/>
    </source>
</evidence>
<name>A0A0D2Q432_HYPSF</name>
<proteinExistence type="inferred from homology"/>
<dbReference type="FunFam" id="3.40.50.150:FF:000164">
    <property type="entry name" value="Methyltransferase NSUN5, putative"/>
    <property type="match status" value="1"/>
</dbReference>
<dbReference type="Pfam" id="PF21148">
    <property type="entry name" value="NSUN5_fdxn-like"/>
    <property type="match status" value="1"/>
</dbReference>
<feature type="compositionally biased region" description="Basic residues" evidence="7">
    <location>
        <begin position="463"/>
        <end position="478"/>
    </location>
</feature>
<keyword evidence="1 6" id="KW-0489">Methyltransferase</keyword>